<dbReference type="EMBL" id="QUMO01000001">
    <property type="protein sequence ID" value="REF89608.1"/>
    <property type="molecule type" value="Genomic_DNA"/>
</dbReference>
<proteinExistence type="predicted"/>
<evidence type="ECO:0000313" key="1">
    <source>
        <dbReference type="EMBL" id="REF89608.1"/>
    </source>
</evidence>
<accession>A0A3D9Z5R6</accession>
<keyword evidence="2" id="KW-1185">Reference proteome</keyword>
<comment type="caution">
    <text evidence="1">The sequence shown here is derived from an EMBL/GenBank/DDBJ whole genome shotgun (WGS) entry which is preliminary data.</text>
</comment>
<evidence type="ECO:0000313" key="2">
    <source>
        <dbReference type="Proteomes" id="UP000256900"/>
    </source>
</evidence>
<gene>
    <name evidence="1" type="ORF">DES32_0835</name>
</gene>
<sequence>MGNRSRRRAWEISVLADPRLNETDKRVALAVAEMDRRGFVLCERDDDFYFERKDQWQAKLAA</sequence>
<protein>
    <submittedName>
        <fullName evidence="1">Uncharacterized protein</fullName>
    </submittedName>
</protein>
<name>A0A3D9Z5R6_9HYPH</name>
<organism evidence="1 2">
    <name type="scientific">Methylovirgula ligni</name>
    <dbReference type="NCBI Taxonomy" id="569860"/>
    <lineage>
        <taxon>Bacteria</taxon>
        <taxon>Pseudomonadati</taxon>
        <taxon>Pseudomonadota</taxon>
        <taxon>Alphaproteobacteria</taxon>
        <taxon>Hyphomicrobiales</taxon>
        <taxon>Beijerinckiaceae</taxon>
        <taxon>Methylovirgula</taxon>
    </lineage>
</organism>
<dbReference type="AlphaFoldDB" id="A0A3D9Z5R6"/>
<dbReference type="OrthoDB" id="9929326at2"/>
<dbReference type="Proteomes" id="UP000256900">
    <property type="component" value="Unassembled WGS sequence"/>
</dbReference>
<reference evidence="1 2" key="1">
    <citation type="submission" date="2018-08" db="EMBL/GenBank/DDBJ databases">
        <title>Genomic Encyclopedia of Type Strains, Phase IV (KMG-IV): sequencing the most valuable type-strain genomes for metagenomic binning, comparative biology and taxonomic classification.</title>
        <authorList>
            <person name="Goeker M."/>
        </authorList>
    </citation>
    <scope>NUCLEOTIDE SEQUENCE [LARGE SCALE GENOMIC DNA]</scope>
    <source>
        <strain evidence="1 2">BW863</strain>
    </source>
</reference>
<dbReference type="RefSeq" id="WP_129396401.1">
    <property type="nucleotide sequence ID" value="NZ_CP025086.1"/>
</dbReference>